<evidence type="ECO:0000259" key="3">
    <source>
        <dbReference type="Pfam" id="PF15998"/>
    </source>
</evidence>
<evidence type="ECO:0000313" key="4">
    <source>
        <dbReference type="EMBL" id="KAF3420068.1"/>
    </source>
</evidence>
<feature type="compositionally biased region" description="Acidic residues" evidence="1">
    <location>
        <begin position="278"/>
        <end position="351"/>
    </location>
</feature>
<feature type="compositionally biased region" description="Acidic residues" evidence="1">
    <location>
        <begin position="583"/>
        <end position="612"/>
    </location>
</feature>
<organism evidence="4 5">
    <name type="scientific">Frieseomelitta varia</name>
    <dbReference type="NCBI Taxonomy" id="561572"/>
    <lineage>
        <taxon>Eukaryota</taxon>
        <taxon>Metazoa</taxon>
        <taxon>Ecdysozoa</taxon>
        <taxon>Arthropoda</taxon>
        <taxon>Hexapoda</taxon>
        <taxon>Insecta</taxon>
        <taxon>Pterygota</taxon>
        <taxon>Neoptera</taxon>
        <taxon>Endopterygota</taxon>
        <taxon>Hymenoptera</taxon>
        <taxon>Apocrita</taxon>
        <taxon>Aculeata</taxon>
        <taxon>Apoidea</taxon>
        <taxon>Anthophila</taxon>
        <taxon>Apidae</taxon>
        <taxon>Frieseomelitta</taxon>
    </lineage>
</organism>
<feature type="compositionally biased region" description="Polar residues" evidence="1">
    <location>
        <begin position="169"/>
        <end position="179"/>
    </location>
</feature>
<evidence type="ECO:0000256" key="2">
    <source>
        <dbReference type="SAM" id="SignalP"/>
    </source>
</evidence>
<keyword evidence="5" id="KW-1185">Reference proteome</keyword>
<feature type="domain" description="DUF4773" evidence="3">
    <location>
        <begin position="449"/>
        <end position="564"/>
    </location>
</feature>
<sequence>MVVELLLILLLIAFAAYGRVIERDEKAEERAIKDVNGSKQSNIGISTLSLKQATDNVNRYCTCNENICNCCRDFHIPLVQLQGPGCASLQYLQGDNLAVQLSFGDNILTSTIVNDDDEDVLGFGALLDIITGEDETTTKKPKVTTPAPLLQFTIPILNRPTPPLVDSNVGDNVSTNDSEQGNEDSEESLNASEEGSAEASEEFAVLDESLAANETEAVVTEVSNKIASHVKPDKTPTKKFTASDANRKKPSVTSSSVNAIENETNKKKKHAKKPVKGEEDDDDDILEDSLDDDDDDDDEDEEILSEDDEKDNEEEEDEDENIDESEHENHEDEDEKAEVEDLDDDDEEEDAMISALVYDEKENGKKKGKVKKHQLSEAYDDDSDYGSLQRVDERTIDSQKMLNTSVNNDAPDLARNEKDWNMKKLQQLLKQVTNSTSNTTNLTADKQGPCQCGGGVCGCCSRILYDTWKQKACVNVTYDPDEFSFTAKISMNDRVLYTRTVSGKNPRPICVPVPRIPFVKACVRFYNIYFQGRNIHACINMEGKFSDTTIFKVGLDCIRFGANGLALVKPEDGGGLGQLELLPGDDDDEDEDDYDYDDNDDDDDDDDDLLDF</sequence>
<protein>
    <recommendedName>
        <fullName evidence="3">DUF4773 domain-containing protein</fullName>
    </recommendedName>
</protein>
<feature type="region of interest" description="Disordered" evidence="1">
    <location>
        <begin position="161"/>
        <end position="203"/>
    </location>
</feature>
<evidence type="ECO:0000256" key="1">
    <source>
        <dbReference type="SAM" id="MobiDB-lite"/>
    </source>
</evidence>
<gene>
    <name evidence="4" type="ORF">E2986_12354</name>
</gene>
<dbReference type="PANTHER" id="PTHR36299">
    <property type="entry name" value="AGAP008005-PA"/>
    <property type="match status" value="1"/>
</dbReference>
<dbReference type="InterPro" id="IPR031941">
    <property type="entry name" value="DUF4773"/>
</dbReference>
<feature type="region of interest" description="Disordered" evidence="1">
    <location>
        <begin position="572"/>
        <end position="612"/>
    </location>
</feature>
<name>A0A833RJV1_9HYME</name>
<feature type="region of interest" description="Disordered" evidence="1">
    <location>
        <begin position="226"/>
        <end position="385"/>
    </location>
</feature>
<proteinExistence type="predicted"/>
<feature type="compositionally biased region" description="Polar residues" evidence="1">
    <location>
        <begin position="251"/>
        <end position="262"/>
    </location>
</feature>
<dbReference type="Proteomes" id="UP000655588">
    <property type="component" value="Unassembled WGS sequence"/>
</dbReference>
<feature type="chain" id="PRO_5032848195" description="DUF4773 domain-containing protein" evidence="2">
    <location>
        <begin position="19"/>
        <end position="612"/>
    </location>
</feature>
<reference evidence="4" key="1">
    <citation type="submission" date="2019-11" db="EMBL/GenBank/DDBJ databases">
        <title>The nuclear and mitochondrial genomes of Frieseomelitta varia - a highly eusocial stingless bee (Meliponini) with a permanently sterile worker caste.</title>
        <authorList>
            <person name="Freitas F.C.P."/>
            <person name="Lourenco A.P."/>
            <person name="Nunes F.M.F."/>
            <person name="Paschoal A.R."/>
            <person name="Abreu F.C.P."/>
            <person name="Barbin F.O."/>
            <person name="Bataglia L."/>
            <person name="Cardoso-Junior C.A.M."/>
            <person name="Cervoni M.S."/>
            <person name="Silva S.R."/>
            <person name="Dalarmi F."/>
            <person name="Del Lama M.A."/>
            <person name="Depintor T.S."/>
            <person name="Ferreira K.M."/>
            <person name="Goria P.S."/>
            <person name="Jaskot M.C."/>
            <person name="Lago D.C."/>
            <person name="Luna-Lucena D."/>
            <person name="Moda L.M."/>
            <person name="Nascimento L."/>
            <person name="Pedrino M."/>
            <person name="Rabico F.O."/>
            <person name="Sanches F.C."/>
            <person name="Santos D.E."/>
            <person name="Santos C.G."/>
            <person name="Vieira J."/>
            <person name="Lopes T.F."/>
            <person name="Barchuk A.R."/>
            <person name="Hartfelder K."/>
            <person name="Simoes Z.L.P."/>
            <person name="Bitondi M.M.G."/>
            <person name="Pinheiro D.G."/>
        </authorList>
    </citation>
    <scope>NUCLEOTIDE SEQUENCE</scope>
    <source>
        <strain evidence="4">USP_RPSP 00005682</strain>
        <tissue evidence="4">Whole individual</tissue>
    </source>
</reference>
<dbReference type="PANTHER" id="PTHR36299:SF4">
    <property type="entry name" value="GH07892P-RELATED"/>
    <property type="match status" value="1"/>
</dbReference>
<dbReference type="AlphaFoldDB" id="A0A833RJV1"/>
<dbReference type="EMBL" id="WNWW01001010">
    <property type="protein sequence ID" value="KAF3420068.1"/>
    <property type="molecule type" value="Genomic_DNA"/>
</dbReference>
<feature type="signal peptide" evidence="2">
    <location>
        <begin position="1"/>
        <end position="18"/>
    </location>
</feature>
<accession>A0A833RJV1</accession>
<feature type="domain" description="DUF4773" evidence="3">
    <location>
        <begin position="60"/>
        <end position="115"/>
    </location>
</feature>
<evidence type="ECO:0000313" key="5">
    <source>
        <dbReference type="Proteomes" id="UP000655588"/>
    </source>
</evidence>
<keyword evidence="2" id="KW-0732">Signal</keyword>
<comment type="caution">
    <text evidence="4">The sequence shown here is derived from an EMBL/GenBank/DDBJ whole genome shotgun (WGS) entry which is preliminary data.</text>
</comment>
<dbReference type="Pfam" id="PF15998">
    <property type="entry name" value="DUF4773"/>
    <property type="match status" value="2"/>
</dbReference>